<comment type="caution">
    <text evidence="1">The sequence shown here is derived from an EMBL/GenBank/DDBJ whole genome shotgun (WGS) entry which is preliminary data.</text>
</comment>
<reference evidence="1 2" key="1">
    <citation type="submission" date="2017-09" db="EMBL/GenBank/DDBJ databases">
        <title>Depth-based differentiation of microbial function through sediment-hosted aquifers and enrichment of novel symbionts in the deep terrestrial subsurface.</title>
        <authorList>
            <person name="Probst A.J."/>
            <person name="Ladd B."/>
            <person name="Jarett J.K."/>
            <person name="Geller-Mcgrath D.E."/>
            <person name="Sieber C.M."/>
            <person name="Emerson J.B."/>
            <person name="Anantharaman K."/>
            <person name="Thomas B.C."/>
            <person name="Malmstrom R."/>
            <person name="Stieglmeier M."/>
            <person name="Klingl A."/>
            <person name="Woyke T."/>
            <person name="Ryan C.M."/>
            <person name="Banfield J.F."/>
        </authorList>
    </citation>
    <scope>NUCLEOTIDE SEQUENCE [LARGE SCALE GENOMIC DNA]</scope>
    <source>
        <strain evidence="1">CG11_big_fil_rev_8_21_14_0_20_37_16</strain>
    </source>
</reference>
<gene>
    <name evidence="1" type="ORF">COV87_00290</name>
</gene>
<accession>A0A2H0KL52</accession>
<evidence type="ECO:0000313" key="2">
    <source>
        <dbReference type="Proteomes" id="UP000229497"/>
    </source>
</evidence>
<dbReference type="AlphaFoldDB" id="A0A2H0KL52"/>
<organism evidence="1 2">
    <name type="scientific">Candidatus Roizmanbacteria bacterium CG11_big_fil_rev_8_21_14_0_20_37_16</name>
    <dbReference type="NCBI Taxonomy" id="1974857"/>
    <lineage>
        <taxon>Bacteria</taxon>
        <taxon>Candidatus Roizmaniibacteriota</taxon>
    </lineage>
</organism>
<name>A0A2H0KL52_9BACT</name>
<proteinExistence type="predicted"/>
<sequence>YSPEAFDQYDIRELSGIVEKQLAETQAQLDKFGLTQQELKQLSLDFVDKEVLTHYREFIKKNYHINLPATEEIQILPVSGPIAKAHDNTGKGLAFVDIKYPVIFLNIDNIADSAQQILGKSWDNLSLPERKQYFRRLLTEIHPHEYTHLLGDLAFWELTAKDNQGKEQELESFTGKLGLKVAKPKNLRETPKGVEFSYQERGRGLMEAVTVELTNQWVKSMGDELTKIYGRPTGMKLDIPAYPGEREILYALENLISQDRGIKNDKAFEIFVRAYFTRDGFREIVSAIDDRKKVQDGKLITRRPHFTSIIYSLMQYEANKPTSANTAKYYPLTQSFIYGNLTLGQKQEILTNFNSLEISPTIKGHLNTLLNSTVPVPTK</sequence>
<evidence type="ECO:0000313" key="1">
    <source>
        <dbReference type="EMBL" id="PIQ71990.1"/>
    </source>
</evidence>
<protein>
    <submittedName>
        <fullName evidence="1">Uncharacterized protein</fullName>
    </submittedName>
</protein>
<feature type="non-terminal residue" evidence="1">
    <location>
        <position position="1"/>
    </location>
</feature>
<dbReference type="EMBL" id="PCVK01000011">
    <property type="protein sequence ID" value="PIQ71990.1"/>
    <property type="molecule type" value="Genomic_DNA"/>
</dbReference>
<dbReference type="Proteomes" id="UP000229497">
    <property type="component" value="Unassembled WGS sequence"/>
</dbReference>